<proteinExistence type="predicted"/>
<name>A0A814SN34_9BILA</name>
<evidence type="ECO:0000313" key="3">
    <source>
        <dbReference type="Proteomes" id="UP000663879"/>
    </source>
</evidence>
<reference evidence="2" key="1">
    <citation type="submission" date="2021-02" db="EMBL/GenBank/DDBJ databases">
        <authorList>
            <person name="Nowell W R."/>
        </authorList>
    </citation>
    <scope>NUCLEOTIDE SEQUENCE</scope>
    <source>
        <strain evidence="2">Ploen Becks lab</strain>
    </source>
</reference>
<evidence type="ECO:0000313" key="2">
    <source>
        <dbReference type="EMBL" id="CAF1150311.1"/>
    </source>
</evidence>
<keyword evidence="3" id="KW-1185">Reference proteome</keyword>
<feature type="coiled-coil region" evidence="1">
    <location>
        <begin position="7"/>
        <end position="40"/>
    </location>
</feature>
<comment type="caution">
    <text evidence="2">The sequence shown here is derived from an EMBL/GenBank/DDBJ whole genome shotgun (WGS) entry which is preliminary data.</text>
</comment>
<dbReference type="AlphaFoldDB" id="A0A814SN34"/>
<dbReference type="EMBL" id="CAJNOC010011810">
    <property type="protein sequence ID" value="CAF1150311.1"/>
    <property type="molecule type" value="Genomic_DNA"/>
</dbReference>
<sequence length="101" mass="12089">MSSPMKNQIVINALENLEQRREVLKEIEVKQEETEENESEEKIDVPDEIEKVENSIRKRSPFTKHFEKVRQELASEQDRDLDFEIFFFFVSTPFCDFFGIL</sequence>
<protein>
    <submittedName>
        <fullName evidence="2">Uncharacterized protein</fullName>
    </submittedName>
</protein>
<dbReference type="Proteomes" id="UP000663879">
    <property type="component" value="Unassembled WGS sequence"/>
</dbReference>
<organism evidence="2 3">
    <name type="scientific">Brachionus calyciflorus</name>
    <dbReference type="NCBI Taxonomy" id="104777"/>
    <lineage>
        <taxon>Eukaryota</taxon>
        <taxon>Metazoa</taxon>
        <taxon>Spiralia</taxon>
        <taxon>Gnathifera</taxon>
        <taxon>Rotifera</taxon>
        <taxon>Eurotatoria</taxon>
        <taxon>Monogononta</taxon>
        <taxon>Pseudotrocha</taxon>
        <taxon>Ploima</taxon>
        <taxon>Brachionidae</taxon>
        <taxon>Brachionus</taxon>
    </lineage>
</organism>
<evidence type="ECO:0000256" key="1">
    <source>
        <dbReference type="SAM" id="Coils"/>
    </source>
</evidence>
<gene>
    <name evidence="2" type="ORF">OXX778_LOCUS23262</name>
</gene>
<accession>A0A814SN34</accession>
<keyword evidence="1" id="KW-0175">Coiled coil</keyword>